<dbReference type="OMA" id="HTIYDGR"/>
<organism evidence="2 3">
    <name type="scientific">Grifola frondosa</name>
    <name type="common">Maitake</name>
    <name type="synonym">Polyporus frondosus</name>
    <dbReference type="NCBI Taxonomy" id="5627"/>
    <lineage>
        <taxon>Eukaryota</taxon>
        <taxon>Fungi</taxon>
        <taxon>Dikarya</taxon>
        <taxon>Basidiomycota</taxon>
        <taxon>Agaricomycotina</taxon>
        <taxon>Agaricomycetes</taxon>
        <taxon>Polyporales</taxon>
        <taxon>Grifolaceae</taxon>
        <taxon>Grifola</taxon>
    </lineage>
</organism>
<gene>
    <name evidence="2" type="ORF">A0H81_10185</name>
</gene>
<accession>A0A1C7LYB7</accession>
<feature type="domain" description="BTB" evidence="1">
    <location>
        <begin position="28"/>
        <end position="99"/>
    </location>
</feature>
<evidence type="ECO:0000313" key="3">
    <source>
        <dbReference type="Proteomes" id="UP000092993"/>
    </source>
</evidence>
<dbReference type="InterPro" id="IPR000210">
    <property type="entry name" value="BTB/POZ_dom"/>
</dbReference>
<dbReference type="AlphaFoldDB" id="A0A1C7LYB7"/>
<dbReference type="PROSITE" id="PS50097">
    <property type="entry name" value="BTB"/>
    <property type="match status" value="1"/>
</dbReference>
<dbReference type="OrthoDB" id="3027208at2759"/>
<protein>
    <recommendedName>
        <fullName evidence="1">BTB domain-containing protein</fullName>
    </recommendedName>
</protein>
<keyword evidence="3" id="KW-1185">Reference proteome</keyword>
<evidence type="ECO:0000313" key="2">
    <source>
        <dbReference type="EMBL" id="OBZ69703.1"/>
    </source>
</evidence>
<dbReference type="Proteomes" id="UP000092993">
    <property type="component" value="Unassembled WGS sequence"/>
</dbReference>
<proteinExistence type="predicted"/>
<dbReference type="EMBL" id="LUGG01000015">
    <property type="protein sequence ID" value="OBZ69703.1"/>
    <property type="molecule type" value="Genomic_DNA"/>
</dbReference>
<name>A0A1C7LYB7_GRIFR</name>
<comment type="caution">
    <text evidence="2">The sequence shown here is derived from an EMBL/GenBank/DDBJ whole genome shotgun (WGS) entry which is preliminary data.</text>
</comment>
<evidence type="ECO:0000259" key="1">
    <source>
        <dbReference type="PROSITE" id="PS50097"/>
    </source>
</evidence>
<sequence length="140" mass="15551">MSEGSRKKRARSDDVEISRDDEFWYKDGNIVLIAGNIAFRVYQGLLAEQSQVFMDLFVVPQPAGAETMDDCAMVHLSDSPEDLRHLLRALFKNNNFLPGSEDSVDFASSLRLVTSWTQIPNGRGSATHSGLAEESLHPPL</sequence>
<reference evidence="2 3" key="1">
    <citation type="submission" date="2016-03" db="EMBL/GenBank/DDBJ databases">
        <title>Whole genome sequencing of Grifola frondosa 9006-11.</title>
        <authorList>
            <person name="Min B."/>
            <person name="Park H."/>
            <person name="Kim J.-G."/>
            <person name="Cho H."/>
            <person name="Oh Y.-L."/>
            <person name="Kong W.-S."/>
            <person name="Choi I.-G."/>
        </authorList>
    </citation>
    <scope>NUCLEOTIDE SEQUENCE [LARGE SCALE GENOMIC DNA]</scope>
    <source>
        <strain evidence="2 3">9006-11</strain>
    </source>
</reference>